<dbReference type="InterPro" id="IPR013112">
    <property type="entry name" value="FAD-bd_8"/>
</dbReference>
<evidence type="ECO:0000256" key="3">
    <source>
        <dbReference type="ARBA" id="ARBA00022692"/>
    </source>
</evidence>
<dbReference type="Pfam" id="PF08030">
    <property type="entry name" value="NAD_binding_6"/>
    <property type="match status" value="1"/>
</dbReference>
<feature type="transmembrane region" description="Helical" evidence="8">
    <location>
        <begin position="21"/>
        <end position="40"/>
    </location>
</feature>
<evidence type="ECO:0000256" key="8">
    <source>
        <dbReference type="SAM" id="Phobius"/>
    </source>
</evidence>
<feature type="transmembrane region" description="Helical" evidence="8">
    <location>
        <begin position="127"/>
        <end position="147"/>
    </location>
</feature>
<dbReference type="GO" id="GO:0005886">
    <property type="term" value="C:plasma membrane"/>
    <property type="evidence" value="ECO:0007669"/>
    <property type="project" value="TreeGrafter"/>
</dbReference>
<protein>
    <recommendedName>
        <fullName evidence="9">FAD-binding FR-type domain-containing protein</fullName>
    </recommendedName>
</protein>
<dbReference type="AlphaFoldDB" id="A0AAW1ML59"/>
<evidence type="ECO:0000256" key="2">
    <source>
        <dbReference type="ARBA" id="ARBA00022630"/>
    </source>
</evidence>
<dbReference type="PANTHER" id="PTHR11972:SF41">
    <property type="entry name" value="FERRIC REDUCTION OXIDASE 2"/>
    <property type="match status" value="1"/>
</dbReference>
<dbReference type="InterPro" id="IPR039261">
    <property type="entry name" value="FNR_nucleotide-bd"/>
</dbReference>
<keyword evidence="6" id="KW-0560">Oxidoreductase</keyword>
<evidence type="ECO:0000259" key="9">
    <source>
        <dbReference type="PROSITE" id="PS51384"/>
    </source>
</evidence>
<comment type="caution">
    <text evidence="10">The sequence shown here is derived from an EMBL/GenBank/DDBJ whole genome shotgun (WGS) entry which is preliminary data.</text>
</comment>
<sequence>MDETAGHRGGGGSGNGGVRKVIMVMVIIVSLGYLMMWFILPTSLYEYNWTPKLRAKLTSTFLGTQSTLILIFTSPVILIAVLGSVYAHLSKTARDYGGIRKKNRWLAKWRRPVLVKGPLGVVSSIELIFLIMFIALLIWSLSIYLHVGYTRITLQHGQKRWVEKWKVTAFRLGRTANICLAFLFYPVTRASTILPVFGLTSETSIKYHIWVGHTFMALATAHGLCYLLNWAVTGHLYKALRWRKIGVSNLAGEISLLAGLILWFATFPWIRRNMFEVFFYTHYLYIIFMLFFFLHVGISYSFHILPCFFLFVIDRYVRFLQSRQQDRLLFARTLSCGVLELNFVKSAKFSYNPTSIIFIKIPAISRLQWHPFSIISGSRLENDRLSVIIKVGGTWTRKLYDMVSTSSIDRLEASVEGPYGPVSNHYLRYETLVMISGGSGITPFFSIIRELLFASSTTEPKIPKIQLITVFKNASNLSMLSLLLPLSSTTFDLSKLDLLIKAYVTGEKHETQEHLRLPQTIWFKPTEIDLPISPGLGNNYYLWLGAIISSSFIGFLIFIAILTRYYIYPIDHNTDEVFSTSLKTILYLLILCACIVITSGFAIIWNKKRNAMETTSQSRDDNGDRELESLPYGSIFENTEVHYGERPNLKHLLFGTRDSNVGVLVCGPPSIRQEVASICGSGLAENLHFESLSFTW</sequence>
<dbReference type="Pfam" id="PF08022">
    <property type="entry name" value="FAD_binding_8"/>
    <property type="match status" value="1"/>
</dbReference>
<dbReference type="PROSITE" id="PS51384">
    <property type="entry name" value="FAD_FR"/>
    <property type="match status" value="1"/>
</dbReference>
<dbReference type="InterPro" id="IPR013130">
    <property type="entry name" value="Fe3_Rdtase_TM_dom"/>
</dbReference>
<dbReference type="Proteomes" id="UP001443914">
    <property type="component" value="Unassembled WGS sequence"/>
</dbReference>
<evidence type="ECO:0000256" key="5">
    <source>
        <dbReference type="ARBA" id="ARBA00022989"/>
    </source>
</evidence>
<dbReference type="SFLD" id="SFLDG01168">
    <property type="entry name" value="Ferric_reductase_subgroup_(FRE"/>
    <property type="match status" value="1"/>
</dbReference>
<evidence type="ECO:0000256" key="1">
    <source>
        <dbReference type="ARBA" id="ARBA00004141"/>
    </source>
</evidence>
<name>A0AAW1ML59_SAPOF</name>
<dbReference type="GO" id="GO:0000293">
    <property type="term" value="F:ferric-chelate reductase activity"/>
    <property type="evidence" value="ECO:0007669"/>
    <property type="project" value="TreeGrafter"/>
</dbReference>
<evidence type="ECO:0000313" key="10">
    <source>
        <dbReference type="EMBL" id="KAK9749434.1"/>
    </source>
</evidence>
<feature type="transmembrane region" description="Helical" evidence="8">
    <location>
        <begin position="585"/>
        <end position="605"/>
    </location>
</feature>
<dbReference type="SFLD" id="SFLDS00052">
    <property type="entry name" value="Ferric_Reductase_Domain"/>
    <property type="match status" value="1"/>
</dbReference>
<dbReference type="InterPro" id="IPR000778">
    <property type="entry name" value="Cyt_b245_heavy_chain"/>
</dbReference>
<dbReference type="InterPro" id="IPR013121">
    <property type="entry name" value="Fe_red_NAD-bd_6"/>
</dbReference>
<dbReference type="PRINTS" id="PR00466">
    <property type="entry name" value="GP91PHOX"/>
</dbReference>
<dbReference type="SUPFAM" id="SSF52343">
    <property type="entry name" value="Ferredoxin reductase-like, C-terminal NADP-linked domain"/>
    <property type="match status" value="1"/>
</dbReference>
<keyword evidence="2" id="KW-0285">Flavoprotein</keyword>
<evidence type="ECO:0000256" key="4">
    <source>
        <dbReference type="ARBA" id="ARBA00022827"/>
    </source>
</evidence>
<keyword evidence="3 8" id="KW-0812">Transmembrane</keyword>
<keyword evidence="5 8" id="KW-1133">Transmembrane helix</keyword>
<feature type="domain" description="FAD-binding FR-type" evidence="9">
    <location>
        <begin position="321"/>
        <end position="425"/>
    </location>
</feature>
<feature type="transmembrane region" description="Helical" evidence="8">
    <location>
        <begin position="61"/>
        <end position="87"/>
    </location>
</feature>
<keyword evidence="11" id="KW-1185">Reference proteome</keyword>
<feature type="transmembrane region" description="Helical" evidence="8">
    <location>
        <begin position="282"/>
        <end position="313"/>
    </location>
</feature>
<comment type="subcellular location">
    <subcellularLocation>
        <location evidence="1">Membrane</location>
        <topology evidence="1">Multi-pass membrane protein</topology>
    </subcellularLocation>
</comment>
<keyword evidence="7 8" id="KW-0472">Membrane</keyword>
<dbReference type="Gene3D" id="3.40.50.80">
    <property type="entry name" value="Nucleotide-binding domain of ferredoxin-NADP reductase (FNR) module"/>
    <property type="match status" value="2"/>
</dbReference>
<evidence type="ECO:0000313" key="11">
    <source>
        <dbReference type="Proteomes" id="UP001443914"/>
    </source>
</evidence>
<evidence type="ECO:0000256" key="7">
    <source>
        <dbReference type="ARBA" id="ARBA00023136"/>
    </source>
</evidence>
<reference evidence="10" key="1">
    <citation type="submission" date="2024-03" db="EMBL/GenBank/DDBJ databases">
        <title>WGS assembly of Saponaria officinalis var. Norfolk2.</title>
        <authorList>
            <person name="Jenkins J."/>
            <person name="Shu S."/>
            <person name="Grimwood J."/>
            <person name="Barry K."/>
            <person name="Goodstein D."/>
            <person name="Schmutz J."/>
            <person name="Leebens-Mack J."/>
            <person name="Osbourn A."/>
        </authorList>
    </citation>
    <scope>NUCLEOTIDE SEQUENCE [LARGE SCALE GENOMIC DNA]</scope>
    <source>
        <strain evidence="10">JIC</strain>
    </source>
</reference>
<dbReference type="EMBL" id="JBDFQZ010000002">
    <property type="protein sequence ID" value="KAK9749434.1"/>
    <property type="molecule type" value="Genomic_DNA"/>
</dbReference>
<feature type="transmembrane region" description="Helical" evidence="8">
    <location>
        <begin position="250"/>
        <end position="270"/>
    </location>
</feature>
<dbReference type="InterPro" id="IPR050369">
    <property type="entry name" value="RBOH/FRE"/>
</dbReference>
<accession>A0AAW1ML59</accession>
<gene>
    <name evidence="10" type="ORF">RND81_02G125300</name>
</gene>
<feature type="transmembrane region" description="Helical" evidence="8">
    <location>
        <begin position="207"/>
        <end position="229"/>
    </location>
</feature>
<evidence type="ECO:0000256" key="6">
    <source>
        <dbReference type="ARBA" id="ARBA00023002"/>
    </source>
</evidence>
<dbReference type="CDD" id="cd06186">
    <property type="entry name" value="NOX_Duox_like_FAD_NADP"/>
    <property type="match status" value="1"/>
</dbReference>
<dbReference type="Pfam" id="PF01794">
    <property type="entry name" value="Ferric_reduct"/>
    <property type="match status" value="1"/>
</dbReference>
<organism evidence="10 11">
    <name type="scientific">Saponaria officinalis</name>
    <name type="common">Common soapwort</name>
    <name type="synonym">Lychnis saponaria</name>
    <dbReference type="NCBI Taxonomy" id="3572"/>
    <lineage>
        <taxon>Eukaryota</taxon>
        <taxon>Viridiplantae</taxon>
        <taxon>Streptophyta</taxon>
        <taxon>Embryophyta</taxon>
        <taxon>Tracheophyta</taxon>
        <taxon>Spermatophyta</taxon>
        <taxon>Magnoliopsida</taxon>
        <taxon>eudicotyledons</taxon>
        <taxon>Gunneridae</taxon>
        <taxon>Pentapetalae</taxon>
        <taxon>Caryophyllales</taxon>
        <taxon>Caryophyllaceae</taxon>
        <taxon>Caryophylleae</taxon>
        <taxon>Saponaria</taxon>
    </lineage>
</organism>
<dbReference type="PANTHER" id="PTHR11972">
    <property type="entry name" value="NADPH OXIDASE"/>
    <property type="match status" value="1"/>
</dbReference>
<proteinExistence type="predicted"/>
<dbReference type="InterPro" id="IPR017927">
    <property type="entry name" value="FAD-bd_FR_type"/>
</dbReference>
<feature type="transmembrane region" description="Helical" evidence="8">
    <location>
        <begin position="540"/>
        <end position="565"/>
    </location>
</feature>
<keyword evidence="4" id="KW-0274">FAD</keyword>